<evidence type="ECO:0000313" key="1">
    <source>
        <dbReference type="EMBL" id="AUX46506.1"/>
    </source>
</evidence>
<name>A0A2L0F4N9_SORCE</name>
<organism evidence="1 2">
    <name type="scientific">Sorangium cellulosum</name>
    <name type="common">Polyangium cellulosum</name>
    <dbReference type="NCBI Taxonomy" id="56"/>
    <lineage>
        <taxon>Bacteria</taxon>
        <taxon>Pseudomonadati</taxon>
        <taxon>Myxococcota</taxon>
        <taxon>Polyangia</taxon>
        <taxon>Polyangiales</taxon>
        <taxon>Polyangiaceae</taxon>
        <taxon>Sorangium</taxon>
    </lineage>
</organism>
<evidence type="ECO:0000313" key="2">
    <source>
        <dbReference type="Proteomes" id="UP000238348"/>
    </source>
</evidence>
<accession>A0A2L0F4N9</accession>
<sequence length="333" mass="37000">MLFVVQLAAMNGEERVLDALDAILVRVEDDVHEAELIDVDELEASAWYQSSRRDRQKLLEKIAEASLHRSPRKRGPHLRRVEVSDPATAAQARVIAHAPLLVLVENDISDGSLVEAALRTLAEPATIELCFGAPSQLEPPAFKMESRGGHGELKKLIVSCIKDAAARGRRPRMVVITDSDGEWPGEVKSHAQEIRTDCARHGIPCPPLNKRTAENYIPDAVWHAWVSDPDKTAAKPMVEALLRLSREQRDHVNMARPDQSPWDKNKPKAVALFQGVSTADEDILRRSNLKGRSDSMLILALKVHANALTSIDLQARDHQGDLLNLVRNIEDEL</sequence>
<proteinExistence type="predicted"/>
<dbReference type="AlphaFoldDB" id="A0A2L0F4N9"/>
<dbReference type="RefSeq" id="WP_159397752.1">
    <property type="nucleotide sequence ID" value="NZ_CP012673.1"/>
</dbReference>
<dbReference type="OrthoDB" id="7068622at2"/>
<dbReference type="EMBL" id="CP012673">
    <property type="protein sequence ID" value="AUX46506.1"/>
    <property type="molecule type" value="Genomic_DNA"/>
</dbReference>
<gene>
    <name evidence="1" type="ORF">SOCE26_080120</name>
</gene>
<dbReference type="Proteomes" id="UP000238348">
    <property type="component" value="Chromosome"/>
</dbReference>
<protein>
    <submittedName>
        <fullName evidence="1">Uncharacterized protein</fullName>
    </submittedName>
</protein>
<reference evidence="1 2" key="1">
    <citation type="submission" date="2015-09" db="EMBL/GenBank/DDBJ databases">
        <title>Sorangium comparison.</title>
        <authorList>
            <person name="Zaburannyi N."/>
            <person name="Bunk B."/>
            <person name="Overmann J."/>
            <person name="Mueller R."/>
        </authorList>
    </citation>
    <scope>NUCLEOTIDE SEQUENCE [LARGE SCALE GENOMIC DNA]</scope>
    <source>
        <strain evidence="1 2">So ce26</strain>
    </source>
</reference>